<feature type="domain" description="Acyltransferase 3" evidence="2">
    <location>
        <begin position="44"/>
        <end position="370"/>
    </location>
</feature>
<proteinExistence type="predicted"/>
<accession>A0AA38Y1G2</accession>
<protein>
    <recommendedName>
        <fullName evidence="2">Acyltransferase 3 domain-containing protein</fullName>
    </recommendedName>
</protein>
<sequence>MNMASVLPYLVAIAVYLLLAYLTGRLPQPLRSSVLAGTEKDDPAITATRGIAAVSVLCAHSFDYASNKPAQTFFASFGVCVFFIITGYLFFSMVRRDRFNMNSFFKKRILRLVPAAYMAVAIIQFLDWAQWGFPAFDTRQLNALVRNFMFGFVGDMFGVTAIHDLASIVQKMGMIWTLKWEWLFYLAFPLAVAAAGKSLPKLFLVTAALYVGFYSPADILRTATGNYMLLFLMGASCAVIHERMKTYHSGIAAAGWLAWLAIIVTYIWISDVEHLMGGRVDYNLLITAPFFLLVLYSGKGNGLLMRWARAPGVQMLGIISYSFYLYHMTVIYYSQHAARRAIELHTPAADLYTYLSLVPVGMLVTVIAIVSYLQVEKRFMYRAPASPPVRVEATAT</sequence>
<dbReference type="GO" id="GO:0000271">
    <property type="term" value="P:polysaccharide biosynthetic process"/>
    <property type="evidence" value="ECO:0007669"/>
    <property type="project" value="TreeGrafter"/>
</dbReference>
<dbReference type="PANTHER" id="PTHR23028">
    <property type="entry name" value="ACETYLTRANSFERASE"/>
    <property type="match status" value="1"/>
</dbReference>
<dbReference type="PANTHER" id="PTHR23028:SF53">
    <property type="entry name" value="ACYL_TRANSF_3 DOMAIN-CONTAINING PROTEIN"/>
    <property type="match status" value="1"/>
</dbReference>
<dbReference type="EMBL" id="JAPDRN010000054">
    <property type="protein sequence ID" value="KAJ9632723.1"/>
    <property type="molecule type" value="Genomic_DNA"/>
</dbReference>
<keyword evidence="1" id="KW-1133">Transmembrane helix</keyword>
<gene>
    <name evidence="3" type="ORF">H2204_007810</name>
</gene>
<name>A0AA38Y1G2_9EURO</name>
<reference evidence="3" key="1">
    <citation type="submission" date="2022-10" db="EMBL/GenBank/DDBJ databases">
        <title>Culturing micro-colonial fungi from biological soil crusts in the Mojave desert and describing Neophaeococcomyces mojavensis, and introducing the new genera and species Taxawa tesnikishii.</title>
        <authorList>
            <person name="Kurbessoian T."/>
            <person name="Stajich J.E."/>
        </authorList>
    </citation>
    <scope>NUCLEOTIDE SEQUENCE</scope>
    <source>
        <strain evidence="3">TK_35</strain>
    </source>
</reference>
<dbReference type="AlphaFoldDB" id="A0AA38Y1G2"/>
<feature type="transmembrane region" description="Helical" evidence="1">
    <location>
        <begin position="143"/>
        <end position="162"/>
    </location>
</feature>
<dbReference type="GO" id="GO:0016747">
    <property type="term" value="F:acyltransferase activity, transferring groups other than amino-acyl groups"/>
    <property type="evidence" value="ECO:0007669"/>
    <property type="project" value="InterPro"/>
</dbReference>
<feature type="transmembrane region" description="Helical" evidence="1">
    <location>
        <begin position="74"/>
        <end position="91"/>
    </location>
</feature>
<feature type="transmembrane region" description="Helical" evidence="1">
    <location>
        <begin position="310"/>
        <end position="333"/>
    </location>
</feature>
<comment type="caution">
    <text evidence="3">The sequence shown here is derived from an EMBL/GenBank/DDBJ whole genome shotgun (WGS) entry which is preliminary data.</text>
</comment>
<dbReference type="GO" id="GO:0016020">
    <property type="term" value="C:membrane"/>
    <property type="evidence" value="ECO:0007669"/>
    <property type="project" value="TreeGrafter"/>
</dbReference>
<feature type="transmembrane region" description="Helical" evidence="1">
    <location>
        <begin position="281"/>
        <end position="298"/>
    </location>
</feature>
<feature type="transmembrane region" description="Helical" evidence="1">
    <location>
        <begin position="182"/>
        <end position="199"/>
    </location>
</feature>
<feature type="transmembrane region" description="Helical" evidence="1">
    <location>
        <begin position="251"/>
        <end position="269"/>
    </location>
</feature>
<dbReference type="Pfam" id="PF01757">
    <property type="entry name" value="Acyl_transf_3"/>
    <property type="match status" value="1"/>
</dbReference>
<evidence type="ECO:0000313" key="3">
    <source>
        <dbReference type="EMBL" id="KAJ9632723.1"/>
    </source>
</evidence>
<feature type="transmembrane region" description="Helical" evidence="1">
    <location>
        <begin position="353"/>
        <end position="373"/>
    </location>
</feature>
<evidence type="ECO:0000259" key="2">
    <source>
        <dbReference type="Pfam" id="PF01757"/>
    </source>
</evidence>
<feature type="transmembrane region" description="Helical" evidence="1">
    <location>
        <begin position="6"/>
        <end position="23"/>
    </location>
</feature>
<keyword evidence="1" id="KW-0812">Transmembrane</keyword>
<feature type="transmembrane region" description="Helical" evidence="1">
    <location>
        <begin position="112"/>
        <end position="131"/>
    </location>
</feature>
<dbReference type="InterPro" id="IPR050879">
    <property type="entry name" value="Acyltransferase_3"/>
</dbReference>
<dbReference type="InterPro" id="IPR002656">
    <property type="entry name" value="Acyl_transf_3_dom"/>
</dbReference>
<evidence type="ECO:0000256" key="1">
    <source>
        <dbReference type="SAM" id="Phobius"/>
    </source>
</evidence>
<feature type="transmembrane region" description="Helical" evidence="1">
    <location>
        <begin position="219"/>
        <end position="239"/>
    </location>
</feature>
<organism evidence="3">
    <name type="scientific">Knufia peltigerae</name>
    <dbReference type="NCBI Taxonomy" id="1002370"/>
    <lineage>
        <taxon>Eukaryota</taxon>
        <taxon>Fungi</taxon>
        <taxon>Dikarya</taxon>
        <taxon>Ascomycota</taxon>
        <taxon>Pezizomycotina</taxon>
        <taxon>Eurotiomycetes</taxon>
        <taxon>Chaetothyriomycetidae</taxon>
        <taxon>Chaetothyriales</taxon>
        <taxon>Trichomeriaceae</taxon>
        <taxon>Knufia</taxon>
    </lineage>
</organism>
<keyword evidence="1" id="KW-0472">Membrane</keyword>